<accession>A0A0C4DPN2</accession>
<evidence type="ECO:0000313" key="4">
    <source>
        <dbReference type="Proteomes" id="UP000011715"/>
    </source>
</evidence>
<dbReference type="EMBL" id="GL876966">
    <property type="protein sequence ID" value="KLU82734.1"/>
    <property type="molecule type" value="Genomic_DNA"/>
</dbReference>
<feature type="region of interest" description="Disordered" evidence="1">
    <location>
        <begin position="38"/>
        <end position="115"/>
    </location>
</feature>
<gene>
    <name evidence="2" type="ORF">MAPG_01803</name>
</gene>
<sequence length="197" mass="20959">MGSTPPASSSEIASPARRLTFISAVGKLAGLRLIEAQQIARERVQPPEDTVDGRKHRLFPHTRTADSSAADDAAARGPAPYLSNLSTRHSPTSAGLSHSPTSDRETETPSEMTPNIDPIAELHLSRPNSRSQAPSRAASYTVGWPNLFQISVIAIVVWHGDETKPAAAANEHLSVVTRPHPKGAHVRGAAKAPSDLH</sequence>
<reference evidence="2" key="3">
    <citation type="submission" date="2011-03" db="EMBL/GenBank/DDBJ databases">
        <title>Annotation of Magnaporthe poae ATCC 64411.</title>
        <authorList>
            <person name="Ma L.-J."/>
            <person name="Dead R."/>
            <person name="Young S.K."/>
            <person name="Zeng Q."/>
            <person name="Gargeya S."/>
            <person name="Fitzgerald M."/>
            <person name="Haas B."/>
            <person name="Abouelleil A."/>
            <person name="Alvarado L."/>
            <person name="Arachchi H.M."/>
            <person name="Berlin A."/>
            <person name="Brown A."/>
            <person name="Chapman S.B."/>
            <person name="Chen Z."/>
            <person name="Dunbar C."/>
            <person name="Freedman E."/>
            <person name="Gearin G."/>
            <person name="Gellesch M."/>
            <person name="Goldberg J."/>
            <person name="Griggs A."/>
            <person name="Gujja S."/>
            <person name="Heiman D."/>
            <person name="Howarth C."/>
            <person name="Larson L."/>
            <person name="Lui A."/>
            <person name="MacDonald P.J.P."/>
            <person name="Mehta T."/>
            <person name="Montmayeur A."/>
            <person name="Murphy C."/>
            <person name="Neiman D."/>
            <person name="Pearson M."/>
            <person name="Priest M."/>
            <person name="Roberts A."/>
            <person name="Saif S."/>
            <person name="Shea T."/>
            <person name="Shenoy N."/>
            <person name="Sisk P."/>
            <person name="Stolte C."/>
            <person name="Sykes S."/>
            <person name="Yandava C."/>
            <person name="Wortman J."/>
            <person name="Nusbaum C."/>
            <person name="Birren B."/>
        </authorList>
    </citation>
    <scope>NUCLEOTIDE SEQUENCE</scope>
    <source>
        <strain evidence="2">ATCC 64411</strain>
    </source>
</reference>
<evidence type="ECO:0000313" key="2">
    <source>
        <dbReference type="EMBL" id="KLU82734.1"/>
    </source>
</evidence>
<name>A0A0C4DPN2_MAGP6</name>
<evidence type="ECO:0000313" key="3">
    <source>
        <dbReference type="EnsemblFungi" id="MAPG_01803T0"/>
    </source>
</evidence>
<proteinExistence type="predicted"/>
<reference evidence="2" key="1">
    <citation type="submission" date="2010-05" db="EMBL/GenBank/DDBJ databases">
        <title>The Genome Sequence of Magnaporthe poae strain ATCC 64411.</title>
        <authorList>
            <consortium name="The Broad Institute Genome Sequencing Platform"/>
            <consortium name="Broad Institute Genome Sequencing Center for Infectious Disease"/>
            <person name="Ma L.-J."/>
            <person name="Dead R."/>
            <person name="Young S."/>
            <person name="Zeng Q."/>
            <person name="Koehrsen M."/>
            <person name="Alvarado L."/>
            <person name="Berlin A."/>
            <person name="Chapman S.B."/>
            <person name="Chen Z."/>
            <person name="Freedman E."/>
            <person name="Gellesch M."/>
            <person name="Goldberg J."/>
            <person name="Griggs A."/>
            <person name="Gujja S."/>
            <person name="Heilman E.R."/>
            <person name="Heiman D."/>
            <person name="Hepburn T."/>
            <person name="Howarth C."/>
            <person name="Jen D."/>
            <person name="Larson L."/>
            <person name="Mehta T."/>
            <person name="Neiman D."/>
            <person name="Pearson M."/>
            <person name="Roberts A."/>
            <person name="Saif S."/>
            <person name="Shea T."/>
            <person name="Shenoy N."/>
            <person name="Sisk P."/>
            <person name="Stolte C."/>
            <person name="Sykes S."/>
            <person name="Walk T."/>
            <person name="White J."/>
            <person name="Yandava C."/>
            <person name="Haas B."/>
            <person name="Nusbaum C."/>
            <person name="Birren B."/>
        </authorList>
    </citation>
    <scope>NUCLEOTIDE SEQUENCE</scope>
    <source>
        <strain evidence="2">ATCC 64411</strain>
    </source>
</reference>
<protein>
    <submittedName>
        <fullName evidence="2 3">Uncharacterized protein</fullName>
    </submittedName>
</protein>
<dbReference type="AlphaFoldDB" id="A0A0C4DPN2"/>
<organism evidence="3 4">
    <name type="scientific">Magnaporthiopsis poae (strain ATCC 64411 / 73-15)</name>
    <name type="common">Kentucky bluegrass fungus</name>
    <name type="synonym">Magnaporthe poae</name>
    <dbReference type="NCBI Taxonomy" id="644358"/>
    <lineage>
        <taxon>Eukaryota</taxon>
        <taxon>Fungi</taxon>
        <taxon>Dikarya</taxon>
        <taxon>Ascomycota</taxon>
        <taxon>Pezizomycotina</taxon>
        <taxon>Sordariomycetes</taxon>
        <taxon>Sordariomycetidae</taxon>
        <taxon>Magnaporthales</taxon>
        <taxon>Magnaporthaceae</taxon>
        <taxon>Magnaporthiopsis</taxon>
    </lineage>
</organism>
<dbReference type="Proteomes" id="UP000011715">
    <property type="component" value="Unassembled WGS sequence"/>
</dbReference>
<dbReference type="EnsemblFungi" id="MAPG_01803T0">
    <property type="protein sequence ID" value="MAPG_01803T0"/>
    <property type="gene ID" value="MAPG_01803"/>
</dbReference>
<keyword evidence="4" id="KW-1185">Reference proteome</keyword>
<reference evidence="3" key="4">
    <citation type="journal article" date="2015" name="G3 (Bethesda)">
        <title>Genome sequences of three phytopathogenic species of the Magnaporthaceae family of fungi.</title>
        <authorList>
            <person name="Okagaki L.H."/>
            <person name="Nunes C.C."/>
            <person name="Sailsbery J."/>
            <person name="Clay B."/>
            <person name="Brown D."/>
            <person name="John T."/>
            <person name="Oh Y."/>
            <person name="Young N."/>
            <person name="Fitzgerald M."/>
            <person name="Haas B.J."/>
            <person name="Zeng Q."/>
            <person name="Young S."/>
            <person name="Adiconis X."/>
            <person name="Fan L."/>
            <person name="Levin J.Z."/>
            <person name="Mitchell T.K."/>
            <person name="Okubara P.A."/>
            <person name="Farman M.L."/>
            <person name="Kohn L.M."/>
            <person name="Birren B."/>
            <person name="Ma L.-J."/>
            <person name="Dean R.A."/>
        </authorList>
    </citation>
    <scope>NUCLEOTIDE SEQUENCE</scope>
    <source>
        <strain evidence="3">ATCC 64411 / 73-15</strain>
    </source>
</reference>
<reference evidence="3" key="5">
    <citation type="submission" date="2015-06" db="UniProtKB">
        <authorList>
            <consortium name="EnsemblFungi"/>
        </authorList>
    </citation>
    <scope>IDENTIFICATION</scope>
    <source>
        <strain evidence="3">ATCC 64411</strain>
    </source>
</reference>
<dbReference type="EMBL" id="ADBL01000443">
    <property type="status" value="NOT_ANNOTATED_CDS"/>
    <property type="molecule type" value="Genomic_DNA"/>
</dbReference>
<feature type="compositionally biased region" description="Polar residues" evidence="1">
    <location>
        <begin position="83"/>
        <end position="100"/>
    </location>
</feature>
<dbReference type="VEuPathDB" id="FungiDB:MAPG_01803"/>
<evidence type="ECO:0000256" key="1">
    <source>
        <dbReference type="SAM" id="MobiDB-lite"/>
    </source>
</evidence>
<reference evidence="4" key="2">
    <citation type="submission" date="2010-05" db="EMBL/GenBank/DDBJ databases">
        <title>The genome sequence of Magnaporthe poae strain ATCC 64411.</title>
        <authorList>
            <person name="Ma L.-J."/>
            <person name="Dead R."/>
            <person name="Young S."/>
            <person name="Zeng Q."/>
            <person name="Koehrsen M."/>
            <person name="Alvarado L."/>
            <person name="Berlin A."/>
            <person name="Chapman S.B."/>
            <person name="Chen Z."/>
            <person name="Freedman E."/>
            <person name="Gellesch M."/>
            <person name="Goldberg J."/>
            <person name="Griggs A."/>
            <person name="Gujja S."/>
            <person name="Heilman E.R."/>
            <person name="Heiman D."/>
            <person name="Hepburn T."/>
            <person name="Howarth C."/>
            <person name="Jen D."/>
            <person name="Larson L."/>
            <person name="Mehta T."/>
            <person name="Neiman D."/>
            <person name="Pearson M."/>
            <person name="Roberts A."/>
            <person name="Saif S."/>
            <person name="Shea T."/>
            <person name="Shenoy N."/>
            <person name="Sisk P."/>
            <person name="Stolte C."/>
            <person name="Sykes S."/>
            <person name="Walk T."/>
            <person name="White J."/>
            <person name="Yandava C."/>
            <person name="Haas B."/>
            <person name="Nusbaum C."/>
            <person name="Birren B."/>
        </authorList>
    </citation>
    <scope>NUCLEOTIDE SEQUENCE [LARGE SCALE GENOMIC DNA]</scope>
    <source>
        <strain evidence="4">ATCC 64411 / 73-15</strain>
    </source>
</reference>